<feature type="binding site" evidence="2">
    <location>
        <position position="59"/>
    </location>
    <ligand>
        <name>Fe cation</name>
        <dbReference type="ChEBI" id="CHEBI:24875"/>
    </ligand>
</feature>
<reference evidence="7" key="2">
    <citation type="submission" date="2015-05" db="EMBL/GenBank/DDBJ databases">
        <title>Complete genome sequence of Corynebacterium testudinoris DSM 44614, recovered from necrotic lesions in the mouth of a tortoise.</title>
        <authorList>
            <person name="Ruckert C."/>
            <person name="Albersmeier A."/>
            <person name="Winkler A."/>
            <person name="Tauch A."/>
        </authorList>
    </citation>
    <scope>NUCLEOTIDE SEQUENCE [LARGE SCALE GENOMIC DNA]</scope>
    <source>
        <strain evidence="7">DSM 44614</strain>
    </source>
</reference>
<dbReference type="Pfam" id="PF02678">
    <property type="entry name" value="Pirin"/>
    <property type="match status" value="1"/>
</dbReference>
<evidence type="ECO:0000259" key="4">
    <source>
        <dbReference type="Pfam" id="PF02678"/>
    </source>
</evidence>
<dbReference type="STRING" id="136857.CTEST_00620"/>
<dbReference type="KEGG" id="cted:CTEST_00620"/>
<dbReference type="InterPro" id="IPR014710">
    <property type="entry name" value="RmlC-like_jellyroll"/>
</dbReference>
<dbReference type="PATRIC" id="fig|136857.5.peg.123"/>
<keyword evidence="2" id="KW-0479">Metal-binding</keyword>
<evidence type="ECO:0000313" key="6">
    <source>
        <dbReference type="EMBL" id="AKK07594.1"/>
    </source>
</evidence>
<evidence type="ECO:0000313" key="7">
    <source>
        <dbReference type="Proteomes" id="UP000035540"/>
    </source>
</evidence>
<sequence length="240" mass="25947">MSTMTVIRSTERGHWRDSAIVSRQSFPATGNFDLAANSFGLLMVFNDDIVAPGEGFDMHQHDNVEIVSWIAEGALRHRDSGSTDTTVLHTGSAQLISAGSGVSHSEVNAAGYTSRQKVRVVQSWLATDEHNTEPFHATYDASADLASGELVQIAGPDSPLPIKSSQAILWAARPRRRATLSLPQARYLHIYVVAGSLELEGHRLTEGDAARLTDSPATTATAEEDSEILIWAMDRAIKPA</sequence>
<feature type="domain" description="Pirin N-terminal" evidence="4">
    <location>
        <begin position="25"/>
        <end position="125"/>
    </location>
</feature>
<feature type="binding site" evidence="2">
    <location>
        <position position="106"/>
    </location>
    <ligand>
        <name>Fe cation</name>
        <dbReference type="ChEBI" id="CHEBI:24875"/>
    </ligand>
</feature>
<protein>
    <submittedName>
        <fullName evidence="6">Pirin-related protein</fullName>
    </submittedName>
</protein>
<dbReference type="PIRSF" id="PIRSF006232">
    <property type="entry name" value="Pirin"/>
    <property type="match status" value="1"/>
</dbReference>
<dbReference type="AlphaFoldDB" id="A0A0G3H2F8"/>
<dbReference type="InterPro" id="IPR003829">
    <property type="entry name" value="Pirin_N_dom"/>
</dbReference>
<dbReference type="PANTHER" id="PTHR43212">
    <property type="entry name" value="QUERCETIN 2,3-DIOXYGENASE"/>
    <property type="match status" value="1"/>
</dbReference>
<organism evidence="6 7">
    <name type="scientific">Corynebacterium testudinoris</name>
    <dbReference type="NCBI Taxonomy" id="136857"/>
    <lineage>
        <taxon>Bacteria</taxon>
        <taxon>Bacillati</taxon>
        <taxon>Actinomycetota</taxon>
        <taxon>Actinomycetes</taxon>
        <taxon>Mycobacteriales</taxon>
        <taxon>Corynebacteriaceae</taxon>
        <taxon>Corynebacterium</taxon>
    </lineage>
</organism>
<comment type="similarity">
    <text evidence="1 3">Belongs to the pirin family.</text>
</comment>
<dbReference type="InterPro" id="IPR011051">
    <property type="entry name" value="RmlC_Cupin_sf"/>
</dbReference>
<dbReference type="Pfam" id="PF17954">
    <property type="entry name" value="Pirin_C_2"/>
    <property type="match status" value="1"/>
</dbReference>
<feature type="binding site" evidence="2">
    <location>
        <position position="104"/>
    </location>
    <ligand>
        <name>Fe cation</name>
        <dbReference type="ChEBI" id="CHEBI:24875"/>
    </ligand>
</feature>
<evidence type="ECO:0000256" key="2">
    <source>
        <dbReference type="PIRSR" id="PIRSR006232-1"/>
    </source>
</evidence>
<keyword evidence="2" id="KW-0408">Iron</keyword>
<dbReference type="SUPFAM" id="SSF51182">
    <property type="entry name" value="RmlC-like cupins"/>
    <property type="match status" value="1"/>
</dbReference>
<dbReference type="OrthoDB" id="321327at2"/>
<evidence type="ECO:0000256" key="1">
    <source>
        <dbReference type="ARBA" id="ARBA00008416"/>
    </source>
</evidence>
<dbReference type="InterPro" id="IPR012093">
    <property type="entry name" value="Pirin"/>
</dbReference>
<keyword evidence="7" id="KW-1185">Reference proteome</keyword>
<gene>
    <name evidence="6" type="ORF">CTEST_00620</name>
</gene>
<dbReference type="Gene3D" id="2.60.120.10">
    <property type="entry name" value="Jelly Rolls"/>
    <property type="match status" value="2"/>
</dbReference>
<evidence type="ECO:0000256" key="3">
    <source>
        <dbReference type="RuleBase" id="RU003457"/>
    </source>
</evidence>
<dbReference type="EMBL" id="CP011545">
    <property type="protein sequence ID" value="AKK07594.1"/>
    <property type="molecule type" value="Genomic_DNA"/>
</dbReference>
<reference evidence="6 7" key="1">
    <citation type="journal article" date="2015" name="Genome Announc.">
        <title>Complete Genome Sequence of the Type Strain Corynebacterium testudinoris DSM 44614, Recovered from Necrotic Lesions in the Mouth of a Tortoise.</title>
        <authorList>
            <person name="Ruckert C."/>
            <person name="Kriete M."/>
            <person name="Jaenicke S."/>
            <person name="Winkler A."/>
            <person name="Tauch A."/>
        </authorList>
    </citation>
    <scope>NUCLEOTIDE SEQUENCE [LARGE SCALE GENOMIC DNA]</scope>
    <source>
        <strain evidence="6 7">DSM 44614</strain>
    </source>
</reference>
<name>A0A0G3H2F8_9CORY</name>
<accession>A0A0G3H2F8</accession>
<evidence type="ECO:0000259" key="5">
    <source>
        <dbReference type="Pfam" id="PF17954"/>
    </source>
</evidence>
<dbReference type="InterPro" id="IPR041602">
    <property type="entry name" value="Quercetinase_C"/>
</dbReference>
<dbReference type="PANTHER" id="PTHR43212:SF3">
    <property type="entry name" value="QUERCETIN 2,3-DIOXYGENASE"/>
    <property type="match status" value="1"/>
</dbReference>
<proteinExistence type="inferred from homology"/>
<comment type="cofactor">
    <cofactor evidence="2">
        <name>Fe cation</name>
        <dbReference type="ChEBI" id="CHEBI:24875"/>
    </cofactor>
    <text evidence="2">Binds 1 Fe cation per subunit.</text>
</comment>
<feature type="binding site" evidence="2">
    <location>
        <position position="61"/>
    </location>
    <ligand>
        <name>Fe cation</name>
        <dbReference type="ChEBI" id="CHEBI:24875"/>
    </ligand>
</feature>
<feature type="domain" description="Quercetin 2,3-dioxygenase C-terminal cupin" evidence="5">
    <location>
        <begin position="173"/>
        <end position="230"/>
    </location>
</feature>
<dbReference type="GO" id="GO:0046872">
    <property type="term" value="F:metal ion binding"/>
    <property type="evidence" value="ECO:0007669"/>
    <property type="project" value="UniProtKB-KW"/>
</dbReference>
<dbReference type="Proteomes" id="UP000035540">
    <property type="component" value="Chromosome"/>
</dbReference>
<dbReference type="RefSeq" id="WP_047252087.1">
    <property type="nucleotide sequence ID" value="NZ_CP011545.1"/>
</dbReference>